<dbReference type="EMBL" id="JBDXMX010000002">
    <property type="protein sequence ID" value="MEO9247344.1"/>
    <property type="molecule type" value="Genomic_DNA"/>
</dbReference>
<feature type="transmembrane region" description="Helical" evidence="6">
    <location>
        <begin position="56"/>
        <end position="75"/>
    </location>
</feature>
<dbReference type="Gene3D" id="1.20.1250.20">
    <property type="entry name" value="MFS general substrate transporter like domains"/>
    <property type="match status" value="2"/>
</dbReference>
<comment type="caution">
    <text evidence="8">The sequence shown here is derived from an EMBL/GenBank/DDBJ whole genome shotgun (WGS) entry which is preliminary data.</text>
</comment>
<evidence type="ECO:0000256" key="5">
    <source>
        <dbReference type="ARBA" id="ARBA00023136"/>
    </source>
</evidence>
<feature type="transmembrane region" description="Helical" evidence="6">
    <location>
        <begin position="312"/>
        <end position="333"/>
    </location>
</feature>
<sequence length="414" mass="43159">MNAPSGAMAGQPARARTAWIPIVIAGVAAAMHIWKLPEALSFVQEDLGMTLIESGVLLGIVQVGSMLLGLGVSLFSEVLGLRRTLLIGLSLLSAGSLAGAFAETTGFLMATRAVEGVGFLMATVVCPPLIRLITPPARTNIAMGWWGSFQGLATFLAVLVSTLLLTSVSWQVWWILMAAATAATIPMILTLVPPPPSDRDANVRLAVRRVGATVQTLTPWIAGVVFACYTLQWGSVIGFLPTIFDEAGVRGLWPGIVTAVVGGVNGVGNIVTGRLHQRGVPMRRLVLTGLATMGVTSVITFAPDWTGVPGGLAVQILAVTLFSGVGALVPATLNRIAVDIAPPNGSGAAAMGLMVQIYNGANFVGPIILAAIATAAGSWHYSWTMTLGATLLGVLLAWRFLSARRLGIDFQHRG</sequence>
<feature type="transmembrane region" description="Helical" evidence="6">
    <location>
        <begin position="116"/>
        <end position="133"/>
    </location>
</feature>
<dbReference type="InterPro" id="IPR036259">
    <property type="entry name" value="MFS_trans_sf"/>
</dbReference>
<dbReference type="SUPFAM" id="SSF103473">
    <property type="entry name" value="MFS general substrate transporter"/>
    <property type="match status" value="1"/>
</dbReference>
<protein>
    <submittedName>
        <fullName evidence="8">MFS transporter</fullName>
    </submittedName>
</protein>
<dbReference type="Pfam" id="PF07690">
    <property type="entry name" value="MFS_1"/>
    <property type="match status" value="1"/>
</dbReference>
<feature type="transmembrane region" description="Helical" evidence="6">
    <location>
        <begin position="18"/>
        <end position="36"/>
    </location>
</feature>
<dbReference type="InterPro" id="IPR011701">
    <property type="entry name" value="MFS"/>
</dbReference>
<proteinExistence type="predicted"/>
<feature type="transmembrane region" description="Helical" evidence="6">
    <location>
        <begin position="145"/>
        <end position="166"/>
    </location>
</feature>
<dbReference type="InterPro" id="IPR020846">
    <property type="entry name" value="MFS_dom"/>
</dbReference>
<evidence type="ECO:0000313" key="9">
    <source>
        <dbReference type="Proteomes" id="UP001484097"/>
    </source>
</evidence>
<name>A0ABV0II63_9MICC</name>
<feature type="domain" description="Major facilitator superfamily (MFS) profile" evidence="7">
    <location>
        <begin position="18"/>
        <end position="405"/>
    </location>
</feature>
<accession>A0ABV0II63</accession>
<feature type="transmembrane region" description="Helical" evidence="6">
    <location>
        <begin position="252"/>
        <end position="273"/>
    </location>
</feature>
<dbReference type="CDD" id="cd06174">
    <property type="entry name" value="MFS"/>
    <property type="match status" value="1"/>
</dbReference>
<keyword evidence="2" id="KW-1003">Cell membrane</keyword>
<keyword evidence="4 6" id="KW-1133">Transmembrane helix</keyword>
<dbReference type="Proteomes" id="UP001484097">
    <property type="component" value="Unassembled WGS sequence"/>
</dbReference>
<evidence type="ECO:0000256" key="6">
    <source>
        <dbReference type="SAM" id="Phobius"/>
    </source>
</evidence>
<keyword evidence="5 6" id="KW-0472">Membrane</keyword>
<dbReference type="PANTHER" id="PTHR43124">
    <property type="entry name" value="PURINE EFFLUX PUMP PBUE"/>
    <property type="match status" value="1"/>
</dbReference>
<evidence type="ECO:0000256" key="4">
    <source>
        <dbReference type="ARBA" id="ARBA00022989"/>
    </source>
</evidence>
<feature type="transmembrane region" description="Helical" evidence="6">
    <location>
        <begin position="381"/>
        <end position="401"/>
    </location>
</feature>
<dbReference type="PANTHER" id="PTHR43124:SF3">
    <property type="entry name" value="CHLORAMPHENICOL EFFLUX PUMP RV0191"/>
    <property type="match status" value="1"/>
</dbReference>
<feature type="transmembrane region" description="Helical" evidence="6">
    <location>
        <begin position="212"/>
        <end position="232"/>
    </location>
</feature>
<evidence type="ECO:0000256" key="2">
    <source>
        <dbReference type="ARBA" id="ARBA00022475"/>
    </source>
</evidence>
<dbReference type="RefSeq" id="WP_347919875.1">
    <property type="nucleotide sequence ID" value="NZ_JBDXMX010000002.1"/>
</dbReference>
<keyword evidence="3 6" id="KW-0812">Transmembrane</keyword>
<dbReference type="PROSITE" id="PS50850">
    <property type="entry name" value="MFS"/>
    <property type="match status" value="1"/>
</dbReference>
<gene>
    <name evidence="8" type="ORF">ABDK96_06600</name>
</gene>
<evidence type="ECO:0000259" key="7">
    <source>
        <dbReference type="PROSITE" id="PS50850"/>
    </source>
</evidence>
<evidence type="ECO:0000313" key="8">
    <source>
        <dbReference type="EMBL" id="MEO9247344.1"/>
    </source>
</evidence>
<evidence type="ECO:0000256" key="1">
    <source>
        <dbReference type="ARBA" id="ARBA00004651"/>
    </source>
</evidence>
<keyword evidence="9" id="KW-1185">Reference proteome</keyword>
<comment type="subcellular location">
    <subcellularLocation>
        <location evidence="1">Cell membrane</location>
        <topology evidence="1">Multi-pass membrane protein</topology>
    </subcellularLocation>
</comment>
<feature type="transmembrane region" description="Helical" evidence="6">
    <location>
        <begin position="353"/>
        <end position="375"/>
    </location>
</feature>
<feature type="transmembrane region" description="Helical" evidence="6">
    <location>
        <begin position="172"/>
        <end position="192"/>
    </location>
</feature>
<dbReference type="InterPro" id="IPR050189">
    <property type="entry name" value="MFS_Efflux_Transporters"/>
</dbReference>
<feature type="transmembrane region" description="Helical" evidence="6">
    <location>
        <begin position="285"/>
        <end position="306"/>
    </location>
</feature>
<evidence type="ECO:0000256" key="3">
    <source>
        <dbReference type="ARBA" id="ARBA00022692"/>
    </source>
</evidence>
<feature type="transmembrane region" description="Helical" evidence="6">
    <location>
        <begin position="87"/>
        <end position="110"/>
    </location>
</feature>
<reference evidence="8 9" key="1">
    <citation type="submission" date="2024-05" db="EMBL/GenBank/DDBJ databases">
        <authorList>
            <person name="Yi C."/>
        </authorList>
    </citation>
    <scope>NUCLEOTIDE SEQUENCE [LARGE SCALE GENOMIC DNA]</scope>
    <source>
        <strain evidence="8 9">XS13</strain>
    </source>
</reference>
<organism evidence="8 9">
    <name type="scientific">Citricoccus nitrophenolicus</name>
    <dbReference type="NCBI Taxonomy" id="863575"/>
    <lineage>
        <taxon>Bacteria</taxon>
        <taxon>Bacillati</taxon>
        <taxon>Actinomycetota</taxon>
        <taxon>Actinomycetes</taxon>
        <taxon>Micrococcales</taxon>
        <taxon>Micrococcaceae</taxon>
        <taxon>Citricoccus</taxon>
    </lineage>
</organism>